<organism evidence="2 3">
    <name type="scientific">Paraburkholderia graminis</name>
    <dbReference type="NCBI Taxonomy" id="60548"/>
    <lineage>
        <taxon>Bacteria</taxon>
        <taxon>Pseudomonadati</taxon>
        <taxon>Pseudomonadota</taxon>
        <taxon>Betaproteobacteria</taxon>
        <taxon>Burkholderiales</taxon>
        <taxon>Burkholderiaceae</taxon>
        <taxon>Paraburkholderia</taxon>
    </lineage>
</organism>
<proteinExistence type="predicted"/>
<evidence type="ECO:0000313" key="2">
    <source>
        <dbReference type="EMBL" id="MDR6207234.1"/>
    </source>
</evidence>
<sequence length="314" mass="35065">MQQDVCRTARKHATSTAAAEERRRSVSVNPHGGWRKRPSALTWSKASRSPHKVRVMCGVPLASEAGQRLPFQNDDARHGVVLTSGKKMEDPAMEDSDELLLPVWRANLVLLTREVGAASRLARMMTFSASYLKLMLSGQREFSEEFVRGIEAVTGLPNGWMNAPHTEEEIPPNARAAIDNEEPQARFRGTAHPARKKTVLRPPEPIFGQSAPAKRIEDEALDAEAHRRQAYFRKVRELALQEVRRFERHLAHAPVELPSLRAKVEEVIAAADPDGPIQADLAGRLEQIEKHRHLLLRHVESLQALLTQLGEGDG</sequence>
<dbReference type="AlphaFoldDB" id="A0ABD5CPX5"/>
<name>A0ABD5CPX5_9BURK</name>
<dbReference type="Proteomes" id="UP001245184">
    <property type="component" value="Unassembled WGS sequence"/>
</dbReference>
<comment type="caution">
    <text evidence="2">The sequence shown here is derived from an EMBL/GenBank/DDBJ whole genome shotgun (WGS) entry which is preliminary data.</text>
</comment>
<accession>A0ABD5CPX5</accession>
<dbReference type="EMBL" id="JAVIZN010000002">
    <property type="protein sequence ID" value="MDR6207234.1"/>
    <property type="molecule type" value="Genomic_DNA"/>
</dbReference>
<reference evidence="2 3" key="1">
    <citation type="submission" date="2023-08" db="EMBL/GenBank/DDBJ databases">
        <title>Genome sequencing of plant associated microbes to promote plant fitness in Sorghum bicolor and Oryza sativa.</title>
        <authorList>
            <person name="Coleman-Derr D."/>
        </authorList>
    </citation>
    <scope>NUCLEOTIDE SEQUENCE [LARGE SCALE GENOMIC DNA]</scope>
    <source>
        <strain evidence="2 3">SLBN-33</strain>
    </source>
</reference>
<feature type="region of interest" description="Disordered" evidence="1">
    <location>
        <begin position="1"/>
        <end position="45"/>
    </location>
</feature>
<gene>
    <name evidence="2" type="ORF">QF025_005954</name>
</gene>
<protein>
    <submittedName>
        <fullName evidence="2">Uncharacterized protein</fullName>
    </submittedName>
</protein>
<evidence type="ECO:0000256" key="1">
    <source>
        <dbReference type="SAM" id="MobiDB-lite"/>
    </source>
</evidence>
<evidence type="ECO:0000313" key="3">
    <source>
        <dbReference type="Proteomes" id="UP001245184"/>
    </source>
</evidence>